<comment type="similarity">
    <text evidence="3">Belongs to the eIF-5A family.</text>
</comment>
<keyword evidence="8" id="KW-0385">Hypusine</keyword>
<evidence type="ECO:0000256" key="8">
    <source>
        <dbReference type="ARBA" id="ARBA00023071"/>
    </source>
</evidence>
<dbReference type="GO" id="GO:0003723">
    <property type="term" value="F:RNA binding"/>
    <property type="evidence" value="ECO:0007669"/>
    <property type="project" value="UniProtKB-KW"/>
</dbReference>
<dbReference type="InterPro" id="IPR008991">
    <property type="entry name" value="Translation_prot_SH3-like_sf"/>
</dbReference>
<sequence>MNTYVDEDFEGGKSGASETYPAQCSSLRKNGFVMLKTCPCKIVEMTTSTTGKHGHAKVHLTGVDIFTGKEYEDICPSTHNMDVPHVVRKDYTLVDVTDGFVHLMDDDGSIREDLKLPESELGKDIKTKFDNGEELMLTVLKGVGEEQPVPALSIAALQKPQACETSISPWCTQTHVTNLIFTMNTYVDEDFEGASAGASETYPAQCSSLRKKGFVMLKTRPCKIVEMTTSTTGKHGHAKVHLTGVDIFTGKEYEDICPSTHNMDVPHVVREDYQGGVAVVHTAWKPQGHRDSVTLMTLLLFLQRSGMFGLLREAHGWLMERKYSRVEEWLRESLARALFSHRKHPMRGALTMSACSENFVVHLSVHPPSFWDAIKDRAPLSEHPFSSQGPAQVCAVFPALPVCGSRSSGALGSGGSFTRNLSQLQSTLTN</sequence>
<gene>
    <name evidence="11" type="ORF">GSTENG00012715001</name>
</gene>
<dbReference type="KEGG" id="tng:GSTEN00012715G001"/>
<reference evidence="11" key="1">
    <citation type="journal article" date="2004" name="Nature">
        <title>Genome duplication in the teleost fish Tetraodon nigroviridis reveals the early vertebrate proto-karyotype.</title>
        <authorList>
            <person name="Jaillon O."/>
            <person name="Aury J.-M."/>
            <person name="Brunet F."/>
            <person name="Petit J.-L."/>
            <person name="Stange-Thomann N."/>
            <person name="Mauceli E."/>
            <person name="Bouneau L."/>
            <person name="Fischer C."/>
            <person name="Ozouf-Costaz C."/>
            <person name="Bernot A."/>
            <person name="Nicaud S."/>
            <person name="Jaffe D."/>
            <person name="Fisher S."/>
            <person name="Lutfalla G."/>
            <person name="Dossat C."/>
            <person name="Segurens B."/>
            <person name="Dasilva C."/>
            <person name="Salanoubat M."/>
            <person name="Levy M."/>
            <person name="Boudet N."/>
            <person name="Castellano S."/>
            <person name="Anthouard V."/>
            <person name="Jubin C."/>
            <person name="Castelli V."/>
            <person name="Katinka M."/>
            <person name="Vacherie B."/>
            <person name="Biemont C."/>
            <person name="Skalli Z."/>
            <person name="Cattolico L."/>
            <person name="Poulain J."/>
            <person name="De Berardinis V."/>
            <person name="Cruaud C."/>
            <person name="Duprat S."/>
            <person name="Brottier P."/>
            <person name="Coutanceau J.-P."/>
            <person name="Gouzy J."/>
            <person name="Parra G."/>
            <person name="Lardier G."/>
            <person name="Chapple C."/>
            <person name="McKernan K.J."/>
            <person name="McEwan P."/>
            <person name="Bosak S."/>
            <person name="Kellis M."/>
            <person name="Volff J.-N."/>
            <person name="Guigo R."/>
            <person name="Zody M.C."/>
            <person name="Mesirov J."/>
            <person name="Lindblad-Toh K."/>
            <person name="Birren B."/>
            <person name="Nusbaum C."/>
            <person name="Kahn D."/>
            <person name="Robinson-Rechavi M."/>
            <person name="Laudet V."/>
            <person name="Schachter V."/>
            <person name="Quetier F."/>
            <person name="Saurin W."/>
            <person name="Scarpelli C."/>
            <person name="Wincker P."/>
            <person name="Lander E.S."/>
            <person name="Weissenbach J."/>
            <person name="Roest Crollius H."/>
        </authorList>
    </citation>
    <scope>NUCLEOTIDE SEQUENCE [LARGE SCALE GENOMIC DNA]</scope>
</reference>
<dbReference type="CDD" id="cd04468">
    <property type="entry name" value="S1_eIF5A"/>
    <property type="match status" value="1"/>
</dbReference>
<dbReference type="GO" id="GO:0045905">
    <property type="term" value="P:positive regulation of translational termination"/>
    <property type="evidence" value="ECO:0007669"/>
    <property type="project" value="InterPro"/>
</dbReference>
<dbReference type="Pfam" id="PF01287">
    <property type="entry name" value="eIF-5a"/>
    <property type="match status" value="1"/>
</dbReference>
<dbReference type="PROSITE" id="PS00302">
    <property type="entry name" value="IF5A_HYPUSINE"/>
    <property type="match status" value="2"/>
</dbReference>
<comment type="subcellular location">
    <subcellularLocation>
        <location evidence="2">Cytoplasm</location>
    </subcellularLocation>
    <subcellularLocation>
        <location evidence="1">Endoplasmic reticulum membrane</location>
        <topology evidence="1">Peripheral membrane protein</topology>
        <orientation evidence="1">Cytoplasmic side</orientation>
    </subcellularLocation>
</comment>
<dbReference type="OrthoDB" id="9975114at2759"/>
<dbReference type="FunFam" id="2.30.30.30:FF:000007">
    <property type="entry name" value="Eukaryotic translation initiation factor 5A"/>
    <property type="match status" value="2"/>
</dbReference>
<feature type="region of interest" description="Disordered" evidence="9">
    <location>
        <begin position="1"/>
        <end position="20"/>
    </location>
</feature>
<dbReference type="Gene3D" id="2.40.50.140">
    <property type="entry name" value="Nucleic acid-binding proteins"/>
    <property type="match status" value="1"/>
</dbReference>
<evidence type="ECO:0000256" key="4">
    <source>
        <dbReference type="ARBA" id="ARBA00022490"/>
    </source>
</evidence>
<dbReference type="GO" id="GO:0045901">
    <property type="term" value="P:positive regulation of translational elongation"/>
    <property type="evidence" value="ECO:0007669"/>
    <property type="project" value="InterPro"/>
</dbReference>
<evidence type="ECO:0000256" key="3">
    <source>
        <dbReference type="ARBA" id="ARBA00006016"/>
    </source>
</evidence>
<keyword evidence="4" id="KW-0963">Cytoplasm</keyword>
<dbReference type="InterPro" id="IPR014722">
    <property type="entry name" value="Rib_uL2_dom2"/>
</dbReference>
<dbReference type="InterPro" id="IPR048670">
    <property type="entry name" value="IF5A-like_N"/>
</dbReference>
<comment type="caution">
    <text evidence="11">The sequence shown here is derived from an EMBL/GenBank/DDBJ whole genome shotgun (WGS) entry which is preliminary data.</text>
</comment>
<dbReference type="InterPro" id="IPR020189">
    <property type="entry name" value="IF5A_C"/>
</dbReference>
<keyword evidence="5" id="KW-0251">Elongation factor</keyword>
<dbReference type="SMART" id="SM01376">
    <property type="entry name" value="eIF-5a"/>
    <property type="match status" value="1"/>
</dbReference>
<dbReference type="InterPro" id="IPR001884">
    <property type="entry name" value="IF5A-like"/>
</dbReference>
<organism evidence="11">
    <name type="scientific">Tetraodon nigroviridis</name>
    <name type="common">Spotted green pufferfish</name>
    <name type="synonym">Chelonodon nigroviridis</name>
    <dbReference type="NCBI Taxonomy" id="99883"/>
    <lineage>
        <taxon>Eukaryota</taxon>
        <taxon>Metazoa</taxon>
        <taxon>Chordata</taxon>
        <taxon>Craniata</taxon>
        <taxon>Vertebrata</taxon>
        <taxon>Euteleostomi</taxon>
        <taxon>Actinopterygii</taxon>
        <taxon>Neopterygii</taxon>
        <taxon>Teleostei</taxon>
        <taxon>Neoteleostei</taxon>
        <taxon>Acanthomorphata</taxon>
        <taxon>Eupercaria</taxon>
        <taxon>Tetraodontiformes</taxon>
        <taxon>Tetradontoidea</taxon>
        <taxon>Tetraodontidae</taxon>
        <taxon>Tetraodon</taxon>
    </lineage>
</organism>
<dbReference type="GO" id="GO:0005789">
    <property type="term" value="C:endoplasmic reticulum membrane"/>
    <property type="evidence" value="ECO:0007669"/>
    <property type="project" value="UniProtKB-SubCell"/>
</dbReference>
<evidence type="ECO:0000256" key="6">
    <source>
        <dbReference type="ARBA" id="ARBA00022884"/>
    </source>
</evidence>
<dbReference type="SUPFAM" id="SSF50104">
    <property type="entry name" value="Translation proteins SH3-like domain"/>
    <property type="match status" value="2"/>
</dbReference>
<evidence type="ECO:0000256" key="1">
    <source>
        <dbReference type="ARBA" id="ARBA00004397"/>
    </source>
</evidence>
<name>Q4STY7_TETNG</name>
<dbReference type="GO" id="GO:0003746">
    <property type="term" value="F:translation elongation factor activity"/>
    <property type="evidence" value="ECO:0007669"/>
    <property type="project" value="UniProtKB-KW"/>
</dbReference>
<dbReference type="InterPro" id="IPR019769">
    <property type="entry name" value="Trans_elong_IF5A_hypusine_site"/>
</dbReference>
<dbReference type="FunFam" id="2.40.50.140:FF:000034">
    <property type="entry name" value="Eukaryotic translation initiation factor 5A"/>
    <property type="match status" value="1"/>
</dbReference>
<evidence type="ECO:0000256" key="2">
    <source>
        <dbReference type="ARBA" id="ARBA00004496"/>
    </source>
</evidence>
<reference evidence="11" key="2">
    <citation type="submission" date="2004-02" db="EMBL/GenBank/DDBJ databases">
        <authorList>
            <consortium name="Genoscope"/>
            <consortium name="Whitehead Institute Centre for Genome Research"/>
        </authorList>
    </citation>
    <scope>NUCLEOTIDE SEQUENCE</scope>
</reference>
<feature type="domain" description="Translation initiation factor 5A C-terminal" evidence="10">
    <location>
        <begin position="85"/>
        <end position="152"/>
    </location>
</feature>
<evidence type="ECO:0000256" key="7">
    <source>
        <dbReference type="ARBA" id="ARBA00022917"/>
    </source>
</evidence>
<dbReference type="PANTHER" id="PTHR11673">
    <property type="entry name" value="TRANSLATION INITIATION FACTOR 5A FAMILY MEMBER"/>
    <property type="match status" value="1"/>
</dbReference>
<evidence type="ECO:0000259" key="10">
    <source>
        <dbReference type="SMART" id="SM01376"/>
    </source>
</evidence>
<dbReference type="Pfam" id="PF21485">
    <property type="entry name" value="IF5A-like_N"/>
    <property type="match status" value="2"/>
</dbReference>
<keyword evidence="6" id="KW-0694">RNA-binding</keyword>
<dbReference type="Gene3D" id="2.30.30.30">
    <property type="match status" value="2"/>
</dbReference>
<dbReference type="EMBL" id="CAAE01014066">
    <property type="protein sequence ID" value="CAF95895.1"/>
    <property type="molecule type" value="Genomic_DNA"/>
</dbReference>
<dbReference type="AlphaFoldDB" id="Q4STY7"/>
<dbReference type="GO" id="GO:0043022">
    <property type="term" value="F:ribosome binding"/>
    <property type="evidence" value="ECO:0007669"/>
    <property type="project" value="InterPro"/>
</dbReference>
<evidence type="ECO:0000256" key="5">
    <source>
        <dbReference type="ARBA" id="ARBA00022768"/>
    </source>
</evidence>
<evidence type="ECO:0000256" key="9">
    <source>
        <dbReference type="SAM" id="MobiDB-lite"/>
    </source>
</evidence>
<accession>Q4STY7</accession>
<proteinExistence type="inferred from homology"/>
<dbReference type="NCBIfam" id="TIGR00037">
    <property type="entry name" value="eIF_5A"/>
    <property type="match status" value="2"/>
</dbReference>
<dbReference type="InterPro" id="IPR012340">
    <property type="entry name" value="NA-bd_OB-fold"/>
</dbReference>
<protein>
    <submittedName>
        <fullName evidence="11">(spotted green pufferfish) hypothetical protein</fullName>
    </submittedName>
</protein>
<dbReference type="SUPFAM" id="SSF50249">
    <property type="entry name" value="Nucleic acid-binding proteins"/>
    <property type="match status" value="1"/>
</dbReference>
<evidence type="ECO:0000313" key="11">
    <source>
        <dbReference type="EMBL" id="CAF95895.1"/>
    </source>
</evidence>
<keyword evidence="7" id="KW-0648">Protein biosynthesis</keyword>